<evidence type="ECO:0000313" key="1">
    <source>
        <dbReference type="EMBL" id="PIQ74322.1"/>
    </source>
</evidence>
<name>A0A2H0KQB2_9BACT</name>
<sequence>MHTLRFSGRPRIKNKYFISHRLNDPVDGMVEEAVHYRSFMDMTAFRIVDEKREVAAMFVGLMFKIFMQRKNMVFKIDLEFSYIAFVAFLLLELRPSVEQVL</sequence>
<gene>
    <name evidence="1" type="ORF">COV85_02795</name>
</gene>
<dbReference type="Proteomes" id="UP000231550">
    <property type="component" value="Unassembled WGS sequence"/>
</dbReference>
<comment type="caution">
    <text evidence="1">The sequence shown here is derived from an EMBL/GenBank/DDBJ whole genome shotgun (WGS) entry which is preliminary data.</text>
</comment>
<organism evidence="1 2">
    <name type="scientific">Candidatus Portnoybacteria bacterium CG11_big_fil_rev_8_21_14_0_20_44_10</name>
    <dbReference type="NCBI Taxonomy" id="1974818"/>
    <lineage>
        <taxon>Bacteria</taxon>
        <taxon>Candidatus Portnoyibacteriota</taxon>
    </lineage>
</organism>
<accession>A0A2H0KQB2</accession>
<proteinExistence type="predicted"/>
<reference evidence="1 2" key="1">
    <citation type="submission" date="2017-09" db="EMBL/GenBank/DDBJ databases">
        <title>Depth-based differentiation of microbial function through sediment-hosted aquifers and enrichment of novel symbionts in the deep terrestrial subsurface.</title>
        <authorList>
            <person name="Probst A.J."/>
            <person name="Ladd B."/>
            <person name="Jarett J.K."/>
            <person name="Geller-Mcgrath D.E."/>
            <person name="Sieber C.M."/>
            <person name="Emerson J.B."/>
            <person name="Anantharaman K."/>
            <person name="Thomas B.C."/>
            <person name="Malmstrom R."/>
            <person name="Stieglmeier M."/>
            <person name="Klingl A."/>
            <person name="Woyke T."/>
            <person name="Ryan C.M."/>
            <person name="Banfield J.F."/>
        </authorList>
    </citation>
    <scope>NUCLEOTIDE SEQUENCE [LARGE SCALE GENOMIC DNA]</scope>
    <source>
        <strain evidence="1">CG11_big_fil_rev_8_21_14_0_20_44_10</strain>
    </source>
</reference>
<dbReference type="AlphaFoldDB" id="A0A2H0KQB2"/>
<evidence type="ECO:0000313" key="2">
    <source>
        <dbReference type="Proteomes" id="UP000231550"/>
    </source>
</evidence>
<dbReference type="EMBL" id="PCVN01000071">
    <property type="protein sequence ID" value="PIQ74322.1"/>
    <property type="molecule type" value="Genomic_DNA"/>
</dbReference>
<protein>
    <submittedName>
        <fullName evidence="1">Uncharacterized protein</fullName>
    </submittedName>
</protein>